<keyword evidence="11" id="KW-0966">Cell projection</keyword>
<protein>
    <recommendedName>
        <fullName evidence="3 6">Flagellar basal-body rod protein FlgG</fullName>
    </recommendedName>
</protein>
<dbReference type="NCBIfam" id="TIGR03506">
    <property type="entry name" value="FlgEFG_subfam"/>
    <property type="match status" value="2"/>
</dbReference>
<dbReference type="SUPFAM" id="SSF117143">
    <property type="entry name" value="Flagellar hook protein flgE"/>
    <property type="match status" value="1"/>
</dbReference>
<organism evidence="11">
    <name type="scientific">Desulfobacca acetoxidans</name>
    <dbReference type="NCBI Taxonomy" id="60893"/>
    <lineage>
        <taxon>Bacteria</taxon>
        <taxon>Pseudomonadati</taxon>
        <taxon>Thermodesulfobacteriota</taxon>
        <taxon>Desulfobaccia</taxon>
        <taxon>Desulfobaccales</taxon>
        <taxon>Desulfobaccaceae</taxon>
        <taxon>Desulfobacca</taxon>
    </lineage>
</organism>
<comment type="similarity">
    <text evidence="2 7">Belongs to the flagella basal body rod proteins family.</text>
</comment>
<dbReference type="Pfam" id="PF06429">
    <property type="entry name" value="Flg_bbr_C"/>
    <property type="match status" value="1"/>
</dbReference>
<proteinExistence type="inferred from homology"/>
<feature type="domain" description="Flagellar basal-body/hook protein C-terminal" evidence="9">
    <location>
        <begin position="213"/>
        <end position="255"/>
    </location>
</feature>
<comment type="subcellular location">
    <subcellularLocation>
        <location evidence="1 7">Bacterial flagellum basal body</location>
    </subcellularLocation>
</comment>
<dbReference type="InterPro" id="IPR001444">
    <property type="entry name" value="Flag_bb_rod_N"/>
</dbReference>
<accession>A0A7C3WSF1</accession>
<dbReference type="InterPro" id="IPR012834">
    <property type="entry name" value="FlgG_G_neg"/>
</dbReference>
<sequence>MFRGMFSAATGMGAQQLRLDIIANNLANVNTTGFKKSRGDFEDLVYQTVRQAGGELPGGGQVPTSLQVGLGVRPVGIAKIFSQGDYVHTENELDLAIEGKGFFKIVSNGQEYYTRAGSFKTDKDGFITTPAGDRLQPEFSIPAQTIYITLDPSGRLTCFGPNNQTLATGQISLYTFPNQAGLSNVGRNLFQVTEASGDPAEGTPGQDGVGTIAQGYLEVSNVNVVEEMVNMIIAQRAYELNSKAIQTADAMMERAYHLKT</sequence>
<evidence type="ECO:0000256" key="6">
    <source>
        <dbReference type="NCBIfam" id="TIGR02488"/>
    </source>
</evidence>
<dbReference type="EMBL" id="DTHB01000053">
    <property type="protein sequence ID" value="HGB15315.1"/>
    <property type="molecule type" value="Genomic_DNA"/>
</dbReference>
<evidence type="ECO:0000313" key="11">
    <source>
        <dbReference type="EMBL" id="HGB15315.1"/>
    </source>
</evidence>
<evidence type="ECO:0000259" key="10">
    <source>
        <dbReference type="Pfam" id="PF22692"/>
    </source>
</evidence>
<comment type="subunit">
    <text evidence="5">The basal body constitutes a major portion of the flagellar organelle and consists of four rings (L,P,S, and M) mounted on a central rod. The rod consists of about 26 subunits of FlgG in the distal portion, and FlgB, FlgC and FlgF are thought to build up the proximal portion of the rod with about 6 subunits each.</text>
</comment>
<evidence type="ECO:0000256" key="4">
    <source>
        <dbReference type="ARBA" id="ARBA00023143"/>
    </source>
</evidence>
<evidence type="ECO:0000259" key="8">
    <source>
        <dbReference type="Pfam" id="PF00460"/>
    </source>
</evidence>
<feature type="domain" description="Flagellar hook protein FlgE/F/G-like D1" evidence="10">
    <location>
        <begin position="96"/>
        <end position="157"/>
    </location>
</feature>
<dbReference type="Pfam" id="PF00460">
    <property type="entry name" value="Flg_bb_rod"/>
    <property type="match status" value="1"/>
</dbReference>
<dbReference type="InterPro" id="IPR010930">
    <property type="entry name" value="Flg_bb/hook_C_dom"/>
</dbReference>
<evidence type="ECO:0000259" key="9">
    <source>
        <dbReference type="Pfam" id="PF06429"/>
    </source>
</evidence>
<gene>
    <name evidence="11" type="primary">flgG</name>
    <name evidence="11" type="ORF">ENV62_08785</name>
</gene>
<dbReference type="InterPro" id="IPR053967">
    <property type="entry name" value="LlgE_F_G-like_D1"/>
</dbReference>
<name>A0A7C3WSF1_9BACT</name>
<reference evidence="11" key="1">
    <citation type="journal article" date="2020" name="mSystems">
        <title>Genome- and Community-Level Interaction Insights into Carbon Utilization and Element Cycling Functions of Hydrothermarchaeota in Hydrothermal Sediment.</title>
        <authorList>
            <person name="Zhou Z."/>
            <person name="Liu Y."/>
            <person name="Xu W."/>
            <person name="Pan J."/>
            <person name="Luo Z.H."/>
            <person name="Li M."/>
        </authorList>
    </citation>
    <scope>NUCLEOTIDE SEQUENCE [LARGE SCALE GENOMIC DNA]</scope>
    <source>
        <strain evidence="11">SpSt-776</strain>
    </source>
</reference>
<dbReference type="PANTHER" id="PTHR30435">
    <property type="entry name" value="FLAGELLAR PROTEIN"/>
    <property type="match status" value="1"/>
</dbReference>
<evidence type="ECO:0000256" key="2">
    <source>
        <dbReference type="ARBA" id="ARBA00009677"/>
    </source>
</evidence>
<keyword evidence="4 7" id="KW-0975">Bacterial flagellum</keyword>
<dbReference type="InterPro" id="IPR019776">
    <property type="entry name" value="Flagellar_basal_body_rod_CS"/>
</dbReference>
<dbReference type="Pfam" id="PF22692">
    <property type="entry name" value="LlgE_F_G_D1"/>
    <property type="match status" value="1"/>
</dbReference>
<dbReference type="GO" id="GO:0009426">
    <property type="term" value="C:bacterial-type flagellum basal body, distal rod"/>
    <property type="evidence" value="ECO:0007669"/>
    <property type="project" value="UniProtKB-UniRule"/>
</dbReference>
<feature type="domain" description="Flagellar basal body rod protein N-terminal" evidence="8">
    <location>
        <begin position="7"/>
        <end position="35"/>
    </location>
</feature>
<evidence type="ECO:0000256" key="1">
    <source>
        <dbReference type="ARBA" id="ARBA00004117"/>
    </source>
</evidence>
<dbReference type="InterPro" id="IPR037925">
    <property type="entry name" value="FlgE/F/G-like"/>
</dbReference>
<dbReference type="GO" id="GO:0071978">
    <property type="term" value="P:bacterial-type flagellum-dependent swarming motility"/>
    <property type="evidence" value="ECO:0007669"/>
    <property type="project" value="TreeGrafter"/>
</dbReference>
<evidence type="ECO:0000256" key="3">
    <source>
        <dbReference type="ARBA" id="ARBA00017948"/>
    </source>
</evidence>
<comment type="caution">
    <text evidence="11">The sequence shown here is derived from an EMBL/GenBank/DDBJ whole genome shotgun (WGS) entry which is preliminary data.</text>
</comment>
<dbReference type="NCBIfam" id="TIGR02488">
    <property type="entry name" value="flgG_G_neg"/>
    <property type="match status" value="1"/>
</dbReference>
<keyword evidence="11" id="KW-0282">Flagellum</keyword>
<dbReference type="InterPro" id="IPR020013">
    <property type="entry name" value="Flagellar_FlgE/F/G"/>
</dbReference>
<evidence type="ECO:0000256" key="5">
    <source>
        <dbReference type="ARBA" id="ARBA00025933"/>
    </source>
</evidence>
<dbReference type="AlphaFoldDB" id="A0A7C3WSF1"/>
<dbReference type="PROSITE" id="PS00588">
    <property type="entry name" value="FLAGELLA_BB_ROD"/>
    <property type="match status" value="1"/>
</dbReference>
<evidence type="ECO:0000256" key="7">
    <source>
        <dbReference type="RuleBase" id="RU362116"/>
    </source>
</evidence>
<dbReference type="PANTHER" id="PTHR30435:SF19">
    <property type="entry name" value="FLAGELLAR BASAL-BODY ROD PROTEIN FLGG"/>
    <property type="match status" value="1"/>
</dbReference>
<keyword evidence="11" id="KW-0969">Cilium</keyword>